<evidence type="ECO:0000256" key="8">
    <source>
        <dbReference type="SAM" id="MobiDB-lite"/>
    </source>
</evidence>
<reference evidence="11" key="1">
    <citation type="submission" date="2023-05" db="EMBL/GenBank/DDBJ databases">
        <title>Cataloging the Phylogenetic Diversity of Human Bladder Bacteria.</title>
        <authorList>
            <person name="Du J."/>
        </authorList>
    </citation>
    <scope>NUCLEOTIDE SEQUENCE</scope>
    <source>
        <strain evidence="11">UMB9978</strain>
    </source>
</reference>
<dbReference type="InterPro" id="IPR051084">
    <property type="entry name" value="H+-coupled_symporters"/>
</dbReference>
<feature type="transmembrane region" description="Helical" evidence="9">
    <location>
        <begin position="365"/>
        <end position="385"/>
    </location>
</feature>
<keyword evidence="2" id="KW-0813">Transport</keyword>
<keyword evidence="6 9" id="KW-1133">Transmembrane helix</keyword>
<keyword evidence="3" id="KW-1003">Cell membrane</keyword>
<evidence type="ECO:0000256" key="1">
    <source>
        <dbReference type="ARBA" id="ARBA00004651"/>
    </source>
</evidence>
<feature type="transmembrane region" description="Helical" evidence="9">
    <location>
        <begin position="461"/>
        <end position="479"/>
    </location>
</feature>
<keyword evidence="4 9" id="KW-0812">Transmembrane</keyword>
<evidence type="ECO:0000256" key="2">
    <source>
        <dbReference type="ARBA" id="ARBA00022448"/>
    </source>
</evidence>
<feature type="region of interest" description="Disordered" evidence="8">
    <location>
        <begin position="49"/>
        <end position="69"/>
    </location>
</feature>
<evidence type="ECO:0000256" key="6">
    <source>
        <dbReference type="ARBA" id="ARBA00022989"/>
    </source>
</evidence>
<feature type="transmembrane region" description="Helical" evidence="9">
    <location>
        <begin position="170"/>
        <end position="198"/>
    </location>
</feature>
<dbReference type="SUPFAM" id="SSF103473">
    <property type="entry name" value="MFS general substrate transporter"/>
    <property type="match status" value="1"/>
</dbReference>
<evidence type="ECO:0000256" key="5">
    <source>
        <dbReference type="ARBA" id="ARBA00022847"/>
    </source>
</evidence>
<evidence type="ECO:0000256" key="9">
    <source>
        <dbReference type="SAM" id="Phobius"/>
    </source>
</evidence>
<organism evidence="11 12">
    <name type="scientific">Pseudoglutamicibacter cumminsii</name>
    <dbReference type="NCBI Taxonomy" id="156979"/>
    <lineage>
        <taxon>Bacteria</taxon>
        <taxon>Bacillati</taxon>
        <taxon>Actinomycetota</taxon>
        <taxon>Actinomycetes</taxon>
        <taxon>Micrococcales</taxon>
        <taxon>Micrococcaceae</taxon>
        <taxon>Pseudoglutamicibacter</taxon>
    </lineage>
</organism>
<feature type="transmembrane region" description="Helical" evidence="9">
    <location>
        <begin position="425"/>
        <end position="449"/>
    </location>
</feature>
<dbReference type="GO" id="GO:0015293">
    <property type="term" value="F:symporter activity"/>
    <property type="evidence" value="ECO:0007669"/>
    <property type="project" value="UniProtKB-KW"/>
</dbReference>
<dbReference type="PANTHER" id="PTHR43528">
    <property type="entry name" value="ALPHA-KETOGLUTARATE PERMEASE"/>
    <property type="match status" value="1"/>
</dbReference>
<feature type="domain" description="Major facilitator superfamily (MFS) profile" evidence="10">
    <location>
        <begin position="73"/>
        <end position="484"/>
    </location>
</feature>
<dbReference type="GO" id="GO:0005886">
    <property type="term" value="C:plasma membrane"/>
    <property type="evidence" value="ECO:0007669"/>
    <property type="project" value="UniProtKB-SubCell"/>
</dbReference>
<dbReference type="PROSITE" id="PS00216">
    <property type="entry name" value="SUGAR_TRANSPORT_1"/>
    <property type="match status" value="1"/>
</dbReference>
<proteinExistence type="predicted"/>
<gene>
    <name evidence="11" type="ORF">QP116_02590</name>
</gene>
<comment type="subcellular location">
    <subcellularLocation>
        <location evidence="1">Cell membrane</location>
        <topology evidence="1">Multi-pass membrane protein</topology>
    </subcellularLocation>
</comment>
<feature type="transmembrane region" description="Helical" evidence="9">
    <location>
        <begin position="219"/>
        <end position="237"/>
    </location>
</feature>
<dbReference type="InterPro" id="IPR005828">
    <property type="entry name" value="MFS_sugar_transport-like"/>
</dbReference>
<feature type="transmembrane region" description="Helical" evidence="9">
    <location>
        <begin position="336"/>
        <end position="358"/>
    </location>
</feature>
<evidence type="ECO:0000313" key="11">
    <source>
        <dbReference type="EMBL" id="MDK6274640.1"/>
    </source>
</evidence>
<comment type="caution">
    <text evidence="11">The sequence shown here is derived from an EMBL/GenBank/DDBJ whole genome shotgun (WGS) entry which is preliminary data.</text>
</comment>
<feature type="transmembrane region" description="Helical" evidence="9">
    <location>
        <begin position="143"/>
        <end position="164"/>
    </location>
</feature>
<evidence type="ECO:0000259" key="10">
    <source>
        <dbReference type="PROSITE" id="PS50850"/>
    </source>
</evidence>
<protein>
    <submittedName>
        <fullName evidence="11">MFS transporter</fullName>
    </submittedName>
</protein>
<dbReference type="AlphaFoldDB" id="A0AAP4C6A5"/>
<dbReference type="InterPro" id="IPR005829">
    <property type="entry name" value="Sugar_transporter_CS"/>
</dbReference>
<dbReference type="PROSITE" id="PS50850">
    <property type="entry name" value="MFS"/>
    <property type="match status" value="1"/>
</dbReference>
<dbReference type="PANTHER" id="PTHR43528:SF1">
    <property type="entry name" value="ALPHA-KETOGLUTARATE PERMEASE"/>
    <property type="match status" value="1"/>
</dbReference>
<dbReference type="Gene3D" id="1.20.1250.20">
    <property type="entry name" value="MFS general substrate transporter like domains"/>
    <property type="match status" value="2"/>
</dbReference>
<evidence type="ECO:0000256" key="7">
    <source>
        <dbReference type="ARBA" id="ARBA00023136"/>
    </source>
</evidence>
<feature type="compositionally biased region" description="Basic and acidic residues" evidence="8">
    <location>
        <begin position="49"/>
        <end position="64"/>
    </location>
</feature>
<feature type="transmembrane region" description="Helical" evidence="9">
    <location>
        <begin position="109"/>
        <end position="131"/>
    </location>
</feature>
<dbReference type="InterPro" id="IPR020846">
    <property type="entry name" value="MFS_dom"/>
</dbReference>
<feature type="transmembrane region" description="Helical" evidence="9">
    <location>
        <begin position="73"/>
        <end position="94"/>
    </location>
</feature>
<evidence type="ECO:0000256" key="3">
    <source>
        <dbReference type="ARBA" id="ARBA00022475"/>
    </source>
</evidence>
<feature type="transmembrane region" description="Helical" evidence="9">
    <location>
        <begin position="391"/>
        <end position="413"/>
    </location>
</feature>
<keyword evidence="5" id="KW-0769">Symport</keyword>
<dbReference type="EMBL" id="JASODW010000002">
    <property type="protein sequence ID" value="MDK6274640.1"/>
    <property type="molecule type" value="Genomic_DNA"/>
</dbReference>
<accession>A0AAP4C6A5</accession>
<name>A0AAP4C6A5_9MICC</name>
<keyword evidence="7 9" id="KW-0472">Membrane</keyword>
<dbReference type="InterPro" id="IPR036259">
    <property type="entry name" value="MFS_trans_sf"/>
</dbReference>
<feature type="transmembrane region" description="Helical" evidence="9">
    <location>
        <begin position="299"/>
        <end position="316"/>
    </location>
</feature>
<dbReference type="RefSeq" id="WP_285332577.1">
    <property type="nucleotide sequence ID" value="NZ_JASODW010000002.1"/>
</dbReference>
<sequence>MRRRTTCTSLRERTSWSWWATWRRSPLTARRCTTHSRKDLDQQPVHVRHAVDADKPAQQRESKQRTPKRRRRSLAVAAFGTVIEWYDFSIFFYVSTQLTRTFFHGDSNSLLLTLGVGAAGFLFRPLGAMVFGHLGERIGRKQALVISAVLMAVAMFGIAILPGYDVLGVWAGILLVTLRCLAGFSVGAEYTGIMVYLMESAKQNRRGVAASWAAANSELGSLLAVGGAALLAHWLTADQMDSWGWRVLFVVGGLLAAAMIPLRRFMEETETFEKLKQAGVAQRRKGSPLIDVLKHQPKAVLFAFLFSSIGSVTYFLNITNVPTYLESTAEVSNQLALNLGAIAAVAAIIATPFIGLLSDKFGRRAMTLTLGLVLLVTTLPAYLLLAGTGNAGAVTGVALLAVPAAGWSAIGAAAIPEQFSALGRFAGMAIGYNIATVLFGGFSPLVATALIDATGNQFAPAYYATAIVVLFGIPLMWLMRDMAGKSLEEVDRDPVLRRATAEKSRR</sequence>
<evidence type="ECO:0000313" key="12">
    <source>
        <dbReference type="Proteomes" id="UP001240483"/>
    </source>
</evidence>
<feature type="transmembrane region" description="Helical" evidence="9">
    <location>
        <begin position="243"/>
        <end position="262"/>
    </location>
</feature>
<evidence type="ECO:0000256" key="4">
    <source>
        <dbReference type="ARBA" id="ARBA00022692"/>
    </source>
</evidence>
<dbReference type="Proteomes" id="UP001240483">
    <property type="component" value="Unassembled WGS sequence"/>
</dbReference>
<dbReference type="Pfam" id="PF00083">
    <property type="entry name" value="Sugar_tr"/>
    <property type="match status" value="1"/>
</dbReference>
<dbReference type="PROSITE" id="PS00217">
    <property type="entry name" value="SUGAR_TRANSPORT_2"/>
    <property type="match status" value="1"/>
</dbReference>